<sequence length="167" mass="18205">MFALLVAKGNRVVSCRRDDGLIIIVFTKRRYQFVGYLAIFGGTLAAQIERYAQPWMILQFVNGRIFAAWVRVPIQPARIVYQIFVAEGKFGLIEKLGASPYVSAYDVGVGVACQPRAGRINPIKGIFALFQSVGIKTGNLAVGRQVGGCAKNGSTALLRNKLIAIVE</sequence>
<reference evidence="1 2" key="1">
    <citation type="submission" date="2016-02" db="EMBL/GenBank/DDBJ databases">
        <authorList>
            <consortium name="Pathogen Informatics"/>
        </authorList>
    </citation>
    <scope>NUCLEOTIDE SEQUENCE [LARGE SCALE GENOMIC DNA]</scope>
    <source>
        <strain evidence="1 2">2842STDY5881531</strain>
    </source>
</reference>
<accession>A0AAD2J7G3</accession>
<evidence type="ECO:0000313" key="2">
    <source>
        <dbReference type="Proteomes" id="UP000069876"/>
    </source>
</evidence>
<comment type="caution">
    <text evidence="1">The sequence shown here is derived from an EMBL/GenBank/DDBJ whole genome shotgun (WGS) entry which is preliminary data.</text>
</comment>
<dbReference type="AlphaFoldDB" id="A0AAD2J7G3"/>
<gene>
    <name evidence="1" type="ORF">ERS514851_00602</name>
</gene>
<name>A0AAD2J7G3_NEIME</name>
<protein>
    <submittedName>
        <fullName evidence="1">Uncharacterized protein</fullName>
    </submittedName>
</protein>
<dbReference type="EMBL" id="FFEF01000003">
    <property type="protein sequence ID" value="CWT84374.1"/>
    <property type="molecule type" value="Genomic_DNA"/>
</dbReference>
<organism evidence="1 2">
    <name type="scientific">Neisseria meningitidis</name>
    <dbReference type="NCBI Taxonomy" id="487"/>
    <lineage>
        <taxon>Bacteria</taxon>
        <taxon>Pseudomonadati</taxon>
        <taxon>Pseudomonadota</taxon>
        <taxon>Betaproteobacteria</taxon>
        <taxon>Neisseriales</taxon>
        <taxon>Neisseriaceae</taxon>
        <taxon>Neisseria</taxon>
    </lineage>
</organism>
<dbReference type="Proteomes" id="UP000069876">
    <property type="component" value="Unassembled WGS sequence"/>
</dbReference>
<evidence type="ECO:0000313" key="1">
    <source>
        <dbReference type="EMBL" id="CWT84374.1"/>
    </source>
</evidence>
<proteinExistence type="predicted"/>